<protein>
    <submittedName>
        <fullName evidence="2">Uncharacterized protein</fullName>
    </submittedName>
</protein>
<dbReference type="EMBL" id="JAACXV010000394">
    <property type="protein sequence ID" value="KAF7278627.1"/>
    <property type="molecule type" value="Genomic_DNA"/>
</dbReference>
<accession>A0A834ICB8</accession>
<evidence type="ECO:0000256" key="1">
    <source>
        <dbReference type="SAM" id="MobiDB-lite"/>
    </source>
</evidence>
<keyword evidence="3" id="KW-1185">Reference proteome</keyword>
<reference evidence="2" key="1">
    <citation type="submission" date="2020-08" db="EMBL/GenBank/DDBJ databases">
        <title>Genome sequencing and assembly of the red palm weevil Rhynchophorus ferrugineus.</title>
        <authorList>
            <person name="Dias G.B."/>
            <person name="Bergman C.M."/>
            <person name="Manee M."/>
        </authorList>
    </citation>
    <scope>NUCLEOTIDE SEQUENCE</scope>
    <source>
        <strain evidence="2">AA-2017</strain>
        <tissue evidence="2">Whole larva</tissue>
    </source>
</reference>
<comment type="caution">
    <text evidence="2">The sequence shown here is derived from an EMBL/GenBank/DDBJ whole genome shotgun (WGS) entry which is preliminary data.</text>
</comment>
<feature type="region of interest" description="Disordered" evidence="1">
    <location>
        <begin position="78"/>
        <end position="101"/>
    </location>
</feature>
<dbReference type="AlphaFoldDB" id="A0A834ICB8"/>
<name>A0A834ICB8_RHYFE</name>
<sequence length="101" mass="11016">MWKRNRTLIQSFVTLTAGTGGMLAARVWGGEGACRKTSTVEVGRGRKQIRDDWVCFPSTFSCVFKSFVPLFPPRKRDNEDGHLGAGSPGGNASLRSSILLN</sequence>
<evidence type="ECO:0000313" key="2">
    <source>
        <dbReference type="EMBL" id="KAF7278627.1"/>
    </source>
</evidence>
<gene>
    <name evidence="2" type="ORF">GWI33_008147</name>
</gene>
<organism evidence="2 3">
    <name type="scientific">Rhynchophorus ferrugineus</name>
    <name type="common">Red palm weevil</name>
    <name type="synonym">Curculio ferrugineus</name>
    <dbReference type="NCBI Taxonomy" id="354439"/>
    <lineage>
        <taxon>Eukaryota</taxon>
        <taxon>Metazoa</taxon>
        <taxon>Ecdysozoa</taxon>
        <taxon>Arthropoda</taxon>
        <taxon>Hexapoda</taxon>
        <taxon>Insecta</taxon>
        <taxon>Pterygota</taxon>
        <taxon>Neoptera</taxon>
        <taxon>Endopterygota</taxon>
        <taxon>Coleoptera</taxon>
        <taxon>Polyphaga</taxon>
        <taxon>Cucujiformia</taxon>
        <taxon>Curculionidae</taxon>
        <taxon>Dryophthorinae</taxon>
        <taxon>Rhynchophorus</taxon>
    </lineage>
</organism>
<dbReference type="Proteomes" id="UP000625711">
    <property type="component" value="Unassembled WGS sequence"/>
</dbReference>
<evidence type="ECO:0000313" key="3">
    <source>
        <dbReference type="Proteomes" id="UP000625711"/>
    </source>
</evidence>
<proteinExistence type="predicted"/>